<dbReference type="AlphaFoldDB" id="A0A3E2BPP1"/>
<accession>A0A3E2BPP1</accession>
<comment type="caution">
    <text evidence="1">The sequence shown here is derived from an EMBL/GenBank/DDBJ whole genome shotgun (WGS) entry which is preliminary data.</text>
</comment>
<proteinExistence type="predicted"/>
<dbReference type="EMBL" id="QUAH01000002">
    <property type="protein sequence ID" value="RFT16733.1"/>
    <property type="molecule type" value="Genomic_DNA"/>
</dbReference>
<protein>
    <submittedName>
        <fullName evidence="1">Uncharacterized protein</fullName>
    </submittedName>
</protein>
<evidence type="ECO:0000313" key="1">
    <source>
        <dbReference type="EMBL" id="RFT16733.1"/>
    </source>
</evidence>
<reference evidence="1 2" key="1">
    <citation type="submission" date="2018-08" db="EMBL/GenBank/DDBJ databases">
        <title>Genome analysis of the thermophilic bacterium of the candidate phylum Aminicenantes from deep subsurface aquifer revealed its physiology and ecological role.</title>
        <authorList>
            <person name="Kadnikov V.V."/>
            <person name="Mardanov A.V."/>
            <person name="Beletsky A.V."/>
            <person name="Karnachuk O.V."/>
            <person name="Ravin N.V."/>
        </authorList>
    </citation>
    <scope>NUCLEOTIDE SEQUENCE [LARGE SCALE GENOMIC DNA]</scope>
    <source>
        <strain evidence="1">BY38</strain>
    </source>
</reference>
<evidence type="ECO:0000313" key="2">
    <source>
        <dbReference type="Proteomes" id="UP000257323"/>
    </source>
</evidence>
<name>A0A3E2BPP1_9BACT</name>
<dbReference type="Proteomes" id="UP000257323">
    <property type="component" value="Unassembled WGS sequence"/>
</dbReference>
<organism evidence="1 2">
    <name type="scientific">Candidatus Saccharicenans subterraneus</name>
    <dbReference type="NCBI Taxonomy" id="2508984"/>
    <lineage>
        <taxon>Bacteria</taxon>
        <taxon>Candidatus Aminicenantota</taxon>
        <taxon>Candidatus Aminicenantia</taxon>
        <taxon>Candidatus Aminicenantales</taxon>
        <taxon>Candidatus Saccharicenantaceae</taxon>
        <taxon>Candidatus Saccharicenans</taxon>
    </lineage>
</organism>
<gene>
    <name evidence="1" type="ORF">OP8BY_1346</name>
</gene>
<sequence>MNKLKKFRLFMAIILIILMTTSAFSFYLNPEEERKSCEEALDECLLAAFVLFPVFPEIFRAYCYSGYIFAKNI</sequence>